<sequence>MDEGSDIIDWGHFEKSRAELGPGFIRILAYFREDGAKSLAAIEQAMHDHDTVALVIPAHTLKGEARQFGAEPLSMVAEKIEQTARFCIESHRFPDEMVPDVVELRRLWNRTVELFDKATNPLQSRAPAAGGFGKKVGNQGFGRI</sequence>
<dbReference type="Pfam" id="PF01627">
    <property type="entry name" value="Hpt"/>
    <property type="match status" value="1"/>
</dbReference>
<comment type="caution">
    <text evidence="4">The sequence shown here is derived from an EMBL/GenBank/DDBJ whole genome shotgun (WGS) entry which is preliminary data.</text>
</comment>
<evidence type="ECO:0000259" key="3">
    <source>
        <dbReference type="PROSITE" id="PS50894"/>
    </source>
</evidence>
<reference evidence="4" key="1">
    <citation type="submission" date="2022-05" db="EMBL/GenBank/DDBJ databases">
        <authorList>
            <person name="Jo J.-H."/>
            <person name="Im W.-T."/>
        </authorList>
    </citation>
    <scope>NUCLEOTIDE SEQUENCE</scope>
    <source>
        <strain evidence="4">RB56-2</strain>
    </source>
</reference>
<evidence type="ECO:0000313" key="5">
    <source>
        <dbReference type="Proteomes" id="UP001165383"/>
    </source>
</evidence>
<dbReference type="InterPro" id="IPR036641">
    <property type="entry name" value="HPT_dom_sf"/>
</dbReference>
<dbReference type="RefSeq" id="WP_249914031.1">
    <property type="nucleotide sequence ID" value="NZ_JAMGBB010000001.1"/>
</dbReference>
<dbReference type="PROSITE" id="PS50894">
    <property type="entry name" value="HPT"/>
    <property type="match status" value="1"/>
</dbReference>
<dbReference type="CDD" id="cd00088">
    <property type="entry name" value="HPT"/>
    <property type="match status" value="1"/>
</dbReference>
<name>A0ABT0S591_9SPHN</name>
<feature type="domain" description="HPt" evidence="3">
    <location>
        <begin position="20"/>
        <end position="125"/>
    </location>
</feature>
<evidence type="ECO:0000313" key="4">
    <source>
        <dbReference type="EMBL" id="MCL6739547.1"/>
    </source>
</evidence>
<proteinExistence type="predicted"/>
<keyword evidence="2" id="KW-0597">Phosphoprotein</keyword>
<dbReference type="Proteomes" id="UP001165383">
    <property type="component" value="Unassembled WGS sequence"/>
</dbReference>
<gene>
    <name evidence="4" type="ORF">LZ518_00120</name>
</gene>
<dbReference type="InterPro" id="IPR008207">
    <property type="entry name" value="Sig_transdc_His_kin_Hpt_dom"/>
</dbReference>
<evidence type="ECO:0000256" key="2">
    <source>
        <dbReference type="PROSITE-ProRule" id="PRU00110"/>
    </source>
</evidence>
<feature type="modified residue" description="Phosphohistidine" evidence="2">
    <location>
        <position position="59"/>
    </location>
</feature>
<organism evidence="4 5">
    <name type="scientific">Sphingomonas brevis</name>
    <dbReference type="NCBI Taxonomy" id="2908206"/>
    <lineage>
        <taxon>Bacteria</taxon>
        <taxon>Pseudomonadati</taxon>
        <taxon>Pseudomonadota</taxon>
        <taxon>Alphaproteobacteria</taxon>
        <taxon>Sphingomonadales</taxon>
        <taxon>Sphingomonadaceae</taxon>
        <taxon>Sphingomonas</taxon>
    </lineage>
</organism>
<protein>
    <submittedName>
        <fullName evidence="4">Hpt domain-containing protein</fullName>
    </submittedName>
</protein>
<evidence type="ECO:0000256" key="1">
    <source>
        <dbReference type="ARBA" id="ARBA00023012"/>
    </source>
</evidence>
<keyword evidence="5" id="KW-1185">Reference proteome</keyword>
<accession>A0ABT0S591</accession>
<dbReference type="EMBL" id="JAMGBB010000001">
    <property type="protein sequence ID" value="MCL6739547.1"/>
    <property type="molecule type" value="Genomic_DNA"/>
</dbReference>
<keyword evidence="1" id="KW-0902">Two-component regulatory system</keyword>
<dbReference type="SUPFAM" id="SSF47226">
    <property type="entry name" value="Histidine-containing phosphotransfer domain, HPT domain"/>
    <property type="match status" value="1"/>
</dbReference>
<dbReference type="Gene3D" id="1.20.120.160">
    <property type="entry name" value="HPT domain"/>
    <property type="match status" value="1"/>
</dbReference>